<evidence type="ECO:0000313" key="3">
    <source>
        <dbReference type="Proteomes" id="UP000441754"/>
    </source>
</evidence>
<keyword evidence="1" id="KW-0812">Transmembrane</keyword>
<feature type="transmembrane region" description="Helical" evidence="1">
    <location>
        <begin position="46"/>
        <end position="64"/>
    </location>
</feature>
<feature type="transmembrane region" description="Helical" evidence="1">
    <location>
        <begin position="146"/>
        <end position="166"/>
    </location>
</feature>
<evidence type="ECO:0008006" key="4">
    <source>
        <dbReference type="Google" id="ProtNLM"/>
    </source>
</evidence>
<dbReference type="AlphaFoldDB" id="A0A7K0EM70"/>
<accession>A0A7K0EM70</accession>
<feature type="transmembrane region" description="Helical" evidence="1">
    <location>
        <begin position="203"/>
        <end position="222"/>
    </location>
</feature>
<proteinExistence type="predicted"/>
<dbReference type="PROSITE" id="PS51257">
    <property type="entry name" value="PROKAR_LIPOPROTEIN"/>
    <property type="match status" value="1"/>
</dbReference>
<reference evidence="2 3" key="1">
    <citation type="journal article" date="2018" name="Antonie Van Leeuwenhoek">
        <title>Larkinella terrae sp. nov., isolated from soil on Jeju Island, South Korea.</title>
        <authorList>
            <person name="Ten L.N."/>
            <person name="Jeon J."/>
            <person name="Park S.J."/>
            <person name="Park S."/>
            <person name="Lee S.Y."/>
            <person name="Kim M.K."/>
            <person name="Jung H.Y."/>
        </authorList>
    </citation>
    <scope>NUCLEOTIDE SEQUENCE [LARGE SCALE GENOMIC DNA]</scope>
    <source>
        <strain evidence="2 3">KCTC 52001</strain>
    </source>
</reference>
<keyword evidence="1" id="KW-0472">Membrane</keyword>
<dbReference type="RefSeq" id="WP_154176248.1">
    <property type="nucleotide sequence ID" value="NZ_WJXZ01000009.1"/>
</dbReference>
<name>A0A7K0EM70_9BACT</name>
<evidence type="ECO:0000313" key="2">
    <source>
        <dbReference type="EMBL" id="MRS62885.1"/>
    </source>
</evidence>
<gene>
    <name evidence="2" type="ORF">GJJ30_16420</name>
</gene>
<organism evidence="2 3">
    <name type="scientific">Larkinella terrae</name>
    <dbReference type="NCBI Taxonomy" id="2025311"/>
    <lineage>
        <taxon>Bacteria</taxon>
        <taxon>Pseudomonadati</taxon>
        <taxon>Bacteroidota</taxon>
        <taxon>Cytophagia</taxon>
        <taxon>Cytophagales</taxon>
        <taxon>Spirosomataceae</taxon>
        <taxon>Larkinella</taxon>
    </lineage>
</organism>
<feature type="transmembrane region" description="Helical" evidence="1">
    <location>
        <begin position="234"/>
        <end position="253"/>
    </location>
</feature>
<feature type="transmembrane region" description="Helical" evidence="1">
    <location>
        <begin position="178"/>
        <end position="196"/>
    </location>
</feature>
<sequence>MRLLVRIGRAFYAIALFVYGCQQVYFGSFRDVFFSVYQHHLPFLRMLASLFGLYLIITGAFVVGSGSGKKAALLLGAVWLTLFLGTHLTYELISEPNKLYHLGLWTAPLKELALAGGAFVVAYSFETPLNGRLAVLEKIMPYGNLFFLYTMTSFGVSHIIYAEFLVKTVPDWMANPLFWVNLTGIALVASGIAIMLGIRIRIIALLLSLMIFLWFWLVHVPGAHSDPVGNRGNLLASAFDALAYSGVALLIGLTMKRQKWVEDIEHWGNESTHRMDQRTTGKHETK</sequence>
<feature type="transmembrane region" description="Helical" evidence="1">
    <location>
        <begin position="102"/>
        <end position="125"/>
    </location>
</feature>
<evidence type="ECO:0000256" key="1">
    <source>
        <dbReference type="SAM" id="Phobius"/>
    </source>
</evidence>
<keyword evidence="3" id="KW-1185">Reference proteome</keyword>
<dbReference type="EMBL" id="WJXZ01000009">
    <property type="protein sequence ID" value="MRS62885.1"/>
    <property type="molecule type" value="Genomic_DNA"/>
</dbReference>
<feature type="transmembrane region" description="Helical" evidence="1">
    <location>
        <begin position="7"/>
        <end position="26"/>
    </location>
</feature>
<feature type="transmembrane region" description="Helical" evidence="1">
    <location>
        <begin position="71"/>
        <end position="90"/>
    </location>
</feature>
<dbReference type="Proteomes" id="UP000441754">
    <property type="component" value="Unassembled WGS sequence"/>
</dbReference>
<dbReference type="OrthoDB" id="1122300at2"/>
<comment type="caution">
    <text evidence="2">The sequence shown here is derived from an EMBL/GenBank/DDBJ whole genome shotgun (WGS) entry which is preliminary data.</text>
</comment>
<protein>
    <recommendedName>
        <fullName evidence="4">DoxX family membrane protein</fullName>
    </recommendedName>
</protein>
<keyword evidence="1" id="KW-1133">Transmembrane helix</keyword>